<name>A0A085ZED2_9FLAO</name>
<dbReference type="STRING" id="421531.IX38_12555"/>
<dbReference type="Proteomes" id="UP000028703">
    <property type="component" value="Unassembled WGS sequence"/>
</dbReference>
<reference evidence="2 3" key="1">
    <citation type="submission" date="2014-07" db="EMBL/GenBank/DDBJ databases">
        <title>Genome of Chryseobacterium luteum DSM 18605.</title>
        <authorList>
            <person name="Stropko S.J."/>
            <person name="Pipes S.E."/>
            <person name="Newman J.D."/>
        </authorList>
    </citation>
    <scope>NUCLEOTIDE SEQUENCE [LARGE SCALE GENOMIC DNA]</scope>
    <source>
        <strain evidence="2 3">DSM 18605</strain>
    </source>
</reference>
<evidence type="ECO:0000313" key="3">
    <source>
        <dbReference type="Proteomes" id="UP000028703"/>
    </source>
</evidence>
<dbReference type="OrthoDB" id="1244749at2"/>
<organism evidence="2 3">
    <name type="scientific">Chryseobacterium luteum</name>
    <dbReference type="NCBI Taxonomy" id="421531"/>
    <lineage>
        <taxon>Bacteria</taxon>
        <taxon>Pseudomonadati</taxon>
        <taxon>Bacteroidota</taxon>
        <taxon>Flavobacteriia</taxon>
        <taxon>Flavobacteriales</taxon>
        <taxon>Weeksellaceae</taxon>
        <taxon>Chryseobacterium group</taxon>
        <taxon>Chryseobacterium</taxon>
    </lineage>
</organism>
<evidence type="ECO:0000256" key="1">
    <source>
        <dbReference type="SAM" id="SignalP"/>
    </source>
</evidence>
<dbReference type="EMBL" id="JPRO01000010">
    <property type="protein sequence ID" value="KFF02796.1"/>
    <property type="molecule type" value="Genomic_DNA"/>
</dbReference>
<feature type="chain" id="PRO_5001801027" description="Secreted protein" evidence="1">
    <location>
        <begin position="20"/>
        <end position="224"/>
    </location>
</feature>
<sequence length="224" mass="25396">MKQLLLILILPLITFCSKAEQTDLAQLKLNEPVENLLSETSRKSIGTDSVEYPFAILAEDTDSTKFVFSGIPVDKVYFLLSAKVNNDSVMKNGGGHFESTFFKTGKQLENNLKILKKQNGSTEIFGFRAEIKGEKNQSEVKQLLTKKYGKGTKNPNTDNGLYWNVQKENKYIFFAPDYDRLIILNSKNLSKSCYWDIQNGIISIGTEKCDSEKYFSEMGINIEK</sequence>
<accession>A0A085ZED2</accession>
<comment type="caution">
    <text evidence="2">The sequence shown here is derived from an EMBL/GenBank/DDBJ whole genome shotgun (WGS) entry which is preliminary data.</text>
</comment>
<evidence type="ECO:0008006" key="4">
    <source>
        <dbReference type="Google" id="ProtNLM"/>
    </source>
</evidence>
<feature type="signal peptide" evidence="1">
    <location>
        <begin position="1"/>
        <end position="19"/>
    </location>
</feature>
<protein>
    <recommendedName>
        <fullName evidence="4">Secreted protein</fullName>
    </recommendedName>
</protein>
<keyword evidence="3" id="KW-1185">Reference proteome</keyword>
<evidence type="ECO:0000313" key="2">
    <source>
        <dbReference type="EMBL" id="KFF02796.1"/>
    </source>
</evidence>
<dbReference type="eggNOG" id="ENOG5031BE3">
    <property type="taxonomic scope" value="Bacteria"/>
</dbReference>
<keyword evidence="1" id="KW-0732">Signal</keyword>
<proteinExistence type="predicted"/>
<gene>
    <name evidence="2" type="ORF">IX38_12555</name>
</gene>
<dbReference type="RefSeq" id="WP_034705437.1">
    <property type="nucleotide sequence ID" value="NZ_JPRO01000010.1"/>
</dbReference>
<dbReference type="AlphaFoldDB" id="A0A085ZED2"/>